<dbReference type="PANTHER" id="PTHR31118">
    <property type="entry name" value="CYCLASE-LIKE PROTEIN 2"/>
    <property type="match status" value="1"/>
</dbReference>
<dbReference type="SUPFAM" id="SSF102198">
    <property type="entry name" value="Putative cyclase"/>
    <property type="match status" value="1"/>
</dbReference>
<dbReference type="GO" id="GO:0004061">
    <property type="term" value="F:arylformamidase activity"/>
    <property type="evidence" value="ECO:0007669"/>
    <property type="project" value="InterPro"/>
</dbReference>
<gene>
    <name evidence="1" type="ORF">ENT37_04060</name>
</gene>
<proteinExistence type="predicted"/>
<organism evidence="1">
    <name type="scientific">Anaerolinea thermolimosa</name>
    <dbReference type="NCBI Taxonomy" id="229919"/>
    <lineage>
        <taxon>Bacteria</taxon>
        <taxon>Bacillati</taxon>
        <taxon>Chloroflexota</taxon>
        <taxon>Anaerolineae</taxon>
        <taxon>Anaerolineales</taxon>
        <taxon>Anaerolineaceae</taxon>
        <taxon>Anaerolinea</taxon>
    </lineage>
</organism>
<comment type="caution">
    <text evidence="1">The sequence shown here is derived from an EMBL/GenBank/DDBJ whole genome shotgun (WGS) entry which is preliminary data.</text>
</comment>
<accession>A0A7C4PK82</accession>
<sequence>MSGSDQPVPTIRFTSFIELHHPLHAGVPVWPGDPPVQFSEHARLEREGYFLRRLSLGEHSGTHLNAPAHFLPQGLAVDQIPPERLVLPAAVMDVRAACAVDADFALPLEAVYAWEREHGRVPSGCLVILFTGWQERWDASARYWNVDPEGRLRFPGFSLASARFLIEERGAAGLASDGPGLEPGLDEGFSVNRYLLGRNALALENLCRVDRLPAVGATLAIGLLRVEGGSGAPVSILAFLP</sequence>
<dbReference type="PANTHER" id="PTHR31118:SF12">
    <property type="entry name" value="CYCLASE-LIKE PROTEIN 2"/>
    <property type="match status" value="1"/>
</dbReference>
<dbReference type="InterPro" id="IPR007325">
    <property type="entry name" value="KFase/CYL"/>
</dbReference>
<dbReference type="EMBL" id="DSYK01000209">
    <property type="protein sequence ID" value="HGS21026.1"/>
    <property type="molecule type" value="Genomic_DNA"/>
</dbReference>
<reference evidence="1" key="1">
    <citation type="journal article" date="2020" name="mSystems">
        <title>Genome- and Community-Level Interaction Insights into Carbon Utilization and Element Cycling Functions of Hydrothermarchaeota in Hydrothermal Sediment.</title>
        <authorList>
            <person name="Zhou Z."/>
            <person name="Liu Y."/>
            <person name="Xu W."/>
            <person name="Pan J."/>
            <person name="Luo Z.H."/>
            <person name="Li M."/>
        </authorList>
    </citation>
    <scope>NUCLEOTIDE SEQUENCE [LARGE SCALE GENOMIC DNA]</scope>
    <source>
        <strain evidence="1">SpSt-573</strain>
    </source>
</reference>
<dbReference type="Gene3D" id="3.50.30.50">
    <property type="entry name" value="Putative cyclase"/>
    <property type="match status" value="1"/>
</dbReference>
<protein>
    <submittedName>
        <fullName evidence="1">Cyclase family protein</fullName>
    </submittedName>
</protein>
<name>A0A7C4PK82_9CHLR</name>
<dbReference type="InterPro" id="IPR037175">
    <property type="entry name" value="KFase_sf"/>
</dbReference>
<dbReference type="GO" id="GO:0019441">
    <property type="term" value="P:L-tryptophan catabolic process to kynurenine"/>
    <property type="evidence" value="ECO:0007669"/>
    <property type="project" value="InterPro"/>
</dbReference>
<dbReference type="AlphaFoldDB" id="A0A7C4PK82"/>
<dbReference type="Pfam" id="PF04199">
    <property type="entry name" value="Cyclase"/>
    <property type="match status" value="1"/>
</dbReference>
<evidence type="ECO:0000313" key="1">
    <source>
        <dbReference type="EMBL" id="HGS21026.1"/>
    </source>
</evidence>